<evidence type="ECO:0000256" key="1">
    <source>
        <dbReference type="SAM" id="Phobius"/>
    </source>
</evidence>
<evidence type="ECO:0000313" key="3">
    <source>
        <dbReference type="Proteomes" id="UP000272051"/>
    </source>
</evidence>
<accession>A0A497EZ72</accession>
<keyword evidence="1" id="KW-1133">Transmembrane helix</keyword>
<protein>
    <recommendedName>
        <fullName evidence="4">ArsR family transcriptional regulator</fullName>
    </recommendedName>
</protein>
<evidence type="ECO:0000313" key="2">
    <source>
        <dbReference type="EMBL" id="RLE52369.1"/>
    </source>
</evidence>
<dbReference type="Proteomes" id="UP000272051">
    <property type="component" value="Unassembled WGS sequence"/>
</dbReference>
<evidence type="ECO:0008006" key="4">
    <source>
        <dbReference type="Google" id="ProtNLM"/>
    </source>
</evidence>
<keyword evidence="1" id="KW-0812">Transmembrane</keyword>
<dbReference type="EMBL" id="QMQX01000056">
    <property type="protein sequence ID" value="RLE52369.1"/>
    <property type="molecule type" value="Genomic_DNA"/>
</dbReference>
<reference evidence="2 3" key="1">
    <citation type="submission" date="2018-06" db="EMBL/GenBank/DDBJ databases">
        <title>Extensive metabolic versatility and redundancy in microbially diverse, dynamic hydrothermal sediments.</title>
        <authorList>
            <person name="Dombrowski N."/>
            <person name="Teske A."/>
            <person name="Baker B.J."/>
        </authorList>
    </citation>
    <scope>NUCLEOTIDE SEQUENCE [LARGE SCALE GENOMIC DNA]</scope>
    <source>
        <strain evidence="2">B34_G17</strain>
    </source>
</reference>
<sequence length="156" mass="17164">MGDGLEDRLLAELKGTTLRVYLLLASRGEVSPREVQRALRMKSPSTAFYHLDKLVNLGVAEKLPGGVYVISKRVSIGPLALYANILGLQIPRLVPYAIFFTILCAGFLLFFQPPIGYLASLVAGLSAAIFWVESLLIMRSHRMLLSSKREASVSSR</sequence>
<proteinExistence type="predicted"/>
<gene>
    <name evidence="2" type="ORF">DRJ33_03975</name>
</gene>
<feature type="transmembrane region" description="Helical" evidence="1">
    <location>
        <begin position="93"/>
        <end position="111"/>
    </location>
</feature>
<comment type="caution">
    <text evidence="2">The sequence shown here is derived from an EMBL/GenBank/DDBJ whole genome shotgun (WGS) entry which is preliminary data.</text>
</comment>
<name>A0A497EZ72_9CREN</name>
<dbReference type="AlphaFoldDB" id="A0A497EZ72"/>
<dbReference type="InterPro" id="IPR036390">
    <property type="entry name" value="WH_DNA-bd_sf"/>
</dbReference>
<dbReference type="SUPFAM" id="SSF46785">
    <property type="entry name" value="Winged helix' DNA-binding domain"/>
    <property type="match status" value="1"/>
</dbReference>
<organism evidence="2 3">
    <name type="scientific">Thermoproteota archaeon</name>
    <dbReference type="NCBI Taxonomy" id="2056631"/>
    <lineage>
        <taxon>Archaea</taxon>
        <taxon>Thermoproteota</taxon>
    </lineage>
</organism>
<keyword evidence="1" id="KW-0472">Membrane</keyword>
<feature type="transmembrane region" description="Helical" evidence="1">
    <location>
        <begin position="117"/>
        <end position="138"/>
    </location>
</feature>